<organism evidence="9 10">
    <name type="scientific">Rhamnusium bicolor</name>
    <dbReference type="NCBI Taxonomy" id="1586634"/>
    <lineage>
        <taxon>Eukaryota</taxon>
        <taxon>Metazoa</taxon>
        <taxon>Ecdysozoa</taxon>
        <taxon>Arthropoda</taxon>
        <taxon>Hexapoda</taxon>
        <taxon>Insecta</taxon>
        <taxon>Pterygota</taxon>
        <taxon>Neoptera</taxon>
        <taxon>Endopterygota</taxon>
        <taxon>Coleoptera</taxon>
        <taxon>Polyphaga</taxon>
        <taxon>Cucujiformia</taxon>
        <taxon>Chrysomeloidea</taxon>
        <taxon>Cerambycidae</taxon>
        <taxon>Lepturinae</taxon>
        <taxon>Rhagiini</taxon>
        <taxon>Rhamnusium</taxon>
    </lineage>
</organism>
<evidence type="ECO:0000256" key="5">
    <source>
        <dbReference type="ARBA" id="ARBA00022989"/>
    </source>
</evidence>
<keyword evidence="7" id="KW-0325">Glycoprotein</keyword>
<gene>
    <name evidence="9" type="ORF">NQ314_012742</name>
</gene>
<evidence type="ECO:0000256" key="1">
    <source>
        <dbReference type="ARBA" id="ARBA00004141"/>
    </source>
</evidence>
<dbReference type="GO" id="GO:0016020">
    <property type="term" value="C:membrane"/>
    <property type="evidence" value="ECO:0007669"/>
    <property type="project" value="UniProtKB-SubCell"/>
</dbReference>
<comment type="subcellular location">
    <subcellularLocation>
        <location evidence="1">Membrane</location>
        <topology evidence="1">Multi-pass membrane protein</topology>
    </subcellularLocation>
</comment>
<keyword evidence="4" id="KW-0732">Signal</keyword>
<evidence type="ECO:0000313" key="9">
    <source>
        <dbReference type="EMBL" id="KAJ8935538.1"/>
    </source>
</evidence>
<evidence type="ECO:0000256" key="4">
    <source>
        <dbReference type="ARBA" id="ARBA00022729"/>
    </source>
</evidence>
<accession>A0AAV8X9J6</accession>
<sequence length="78" mass="8912">MLARFILLCFANLANYAMLITGVCLYTNEVTDFGTFLLGLLMGNSVIHAIFYTCMKVKYTISYFVVNLSYYTIVSLIW</sequence>
<evidence type="ECO:0000313" key="10">
    <source>
        <dbReference type="Proteomes" id="UP001162156"/>
    </source>
</evidence>
<evidence type="ECO:0000256" key="8">
    <source>
        <dbReference type="SAM" id="Phobius"/>
    </source>
</evidence>
<keyword evidence="10" id="KW-1185">Reference proteome</keyword>
<evidence type="ECO:0000256" key="7">
    <source>
        <dbReference type="ARBA" id="ARBA00023180"/>
    </source>
</evidence>
<dbReference type="Proteomes" id="UP001162156">
    <property type="component" value="Unassembled WGS sequence"/>
</dbReference>
<feature type="transmembrane region" description="Helical" evidence="8">
    <location>
        <begin position="33"/>
        <end position="52"/>
    </location>
</feature>
<dbReference type="InterPro" id="IPR025958">
    <property type="entry name" value="SID1_TM_fam"/>
</dbReference>
<keyword evidence="5 8" id="KW-1133">Transmembrane helix</keyword>
<name>A0AAV8X9J6_9CUCU</name>
<dbReference type="AlphaFoldDB" id="A0AAV8X9J6"/>
<evidence type="ECO:0000256" key="2">
    <source>
        <dbReference type="ARBA" id="ARBA00006618"/>
    </source>
</evidence>
<feature type="transmembrane region" description="Helical" evidence="8">
    <location>
        <begin position="59"/>
        <end position="77"/>
    </location>
</feature>
<keyword evidence="6 8" id="KW-0472">Membrane</keyword>
<keyword evidence="3 8" id="KW-0812">Transmembrane</keyword>
<proteinExistence type="inferred from homology"/>
<evidence type="ECO:0000256" key="6">
    <source>
        <dbReference type="ARBA" id="ARBA00023136"/>
    </source>
</evidence>
<comment type="caution">
    <text evidence="9">The sequence shown here is derived from an EMBL/GenBank/DDBJ whole genome shotgun (WGS) entry which is preliminary data.</text>
</comment>
<reference evidence="9" key="1">
    <citation type="journal article" date="2023" name="Insect Mol. Biol.">
        <title>Genome sequencing provides insights into the evolution of gene families encoding plant cell wall-degrading enzymes in longhorned beetles.</title>
        <authorList>
            <person name="Shin N.R."/>
            <person name="Okamura Y."/>
            <person name="Kirsch R."/>
            <person name="Pauchet Y."/>
        </authorList>
    </citation>
    <scope>NUCLEOTIDE SEQUENCE</scope>
    <source>
        <strain evidence="9">RBIC_L_NR</strain>
    </source>
</reference>
<feature type="transmembrane region" description="Helical" evidence="8">
    <location>
        <begin position="5"/>
        <end position="27"/>
    </location>
</feature>
<dbReference type="EMBL" id="JANEYF010003560">
    <property type="protein sequence ID" value="KAJ8935538.1"/>
    <property type="molecule type" value="Genomic_DNA"/>
</dbReference>
<evidence type="ECO:0000256" key="3">
    <source>
        <dbReference type="ARBA" id="ARBA00022692"/>
    </source>
</evidence>
<comment type="similarity">
    <text evidence="2">Belongs to the SID1 family.</text>
</comment>
<dbReference type="Pfam" id="PF13965">
    <property type="entry name" value="SID-1_RNA_chan"/>
    <property type="match status" value="1"/>
</dbReference>
<protein>
    <submittedName>
        <fullName evidence="9">Uncharacterized protein</fullName>
    </submittedName>
</protein>